<name>A0A0A9H8B3_ARUDO</name>
<protein>
    <submittedName>
        <fullName evidence="1">Uncharacterized protein</fullName>
    </submittedName>
</protein>
<dbReference type="EMBL" id="GBRH01164441">
    <property type="protein sequence ID" value="JAE33455.1"/>
    <property type="molecule type" value="Transcribed_RNA"/>
</dbReference>
<sequence length="38" mass="4180">MILILVVHKCLGYWGSDGKLCVLVCVLLGEARDQLYSA</sequence>
<accession>A0A0A9H8B3</accession>
<proteinExistence type="predicted"/>
<reference evidence="1" key="1">
    <citation type="submission" date="2014-09" db="EMBL/GenBank/DDBJ databases">
        <authorList>
            <person name="Magalhaes I.L.F."/>
            <person name="Oliveira U."/>
            <person name="Santos F.R."/>
            <person name="Vidigal T.H.D.A."/>
            <person name="Brescovit A.D."/>
            <person name="Santos A.J."/>
        </authorList>
    </citation>
    <scope>NUCLEOTIDE SEQUENCE</scope>
    <source>
        <tissue evidence="1">Shoot tissue taken approximately 20 cm above the soil surface</tissue>
    </source>
</reference>
<dbReference type="AlphaFoldDB" id="A0A0A9H8B3"/>
<reference evidence="1" key="2">
    <citation type="journal article" date="2015" name="Data Brief">
        <title>Shoot transcriptome of the giant reed, Arundo donax.</title>
        <authorList>
            <person name="Barrero R.A."/>
            <person name="Guerrero F.D."/>
            <person name="Moolhuijzen P."/>
            <person name="Goolsby J.A."/>
            <person name="Tidwell J."/>
            <person name="Bellgard S.E."/>
            <person name="Bellgard M.I."/>
        </authorList>
    </citation>
    <scope>NUCLEOTIDE SEQUENCE</scope>
    <source>
        <tissue evidence="1">Shoot tissue taken approximately 20 cm above the soil surface</tissue>
    </source>
</reference>
<organism evidence="1">
    <name type="scientific">Arundo donax</name>
    <name type="common">Giant reed</name>
    <name type="synonym">Donax arundinaceus</name>
    <dbReference type="NCBI Taxonomy" id="35708"/>
    <lineage>
        <taxon>Eukaryota</taxon>
        <taxon>Viridiplantae</taxon>
        <taxon>Streptophyta</taxon>
        <taxon>Embryophyta</taxon>
        <taxon>Tracheophyta</taxon>
        <taxon>Spermatophyta</taxon>
        <taxon>Magnoliopsida</taxon>
        <taxon>Liliopsida</taxon>
        <taxon>Poales</taxon>
        <taxon>Poaceae</taxon>
        <taxon>PACMAD clade</taxon>
        <taxon>Arundinoideae</taxon>
        <taxon>Arundineae</taxon>
        <taxon>Arundo</taxon>
    </lineage>
</organism>
<evidence type="ECO:0000313" key="1">
    <source>
        <dbReference type="EMBL" id="JAE33455.1"/>
    </source>
</evidence>